<organism evidence="1 2">
    <name type="scientific">Nocardia brasiliensis (strain ATCC 700358 / HUJEG-1)</name>
    <dbReference type="NCBI Taxonomy" id="1133849"/>
    <lineage>
        <taxon>Bacteria</taxon>
        <taxon>Bacillati</taxon>
        <taxon>Actinomycetota</taxon>
        <taxon>Actinomycetes</taxon>
        <taxon>Mycobacteriales</taxon>
        <taxon>Nocardiaceae</taxon>
        <taxon>Nocardia</taxon>
    </lineage>
</organism>
<accession>K0EZP2</accession>
<evidence type="ECO:0000313" key="2">
    <source>
        <dbReference type="Proteomes" id="UP000006304"/>
    </source>
</evidence>
<reference evidence="1 2" key="1">
    <citation type="journal article" date="2012" name="J. Bacteriol.">
        <title>Complete genome sequence of Nocardia brasiliensis HUJEG-1.</title>
        <authorList>
            <person name="Vera-Cabrera L."/>
            <person name="Ortiz-Lopez R."/>
            <person name="Elizondo-Gonzalez R."/>
            <person name="Perez-Maya A.A."/>
            <person name="Ocampo-Candiani J."/>
        </authorList>
    </citation>
    <scope>NUCLEOTIDE SEQUENCE [LARGE SCALE GENOMIC DNA]</scope>
    <source>
        <strain evidence="2">ATCC 700358</strain>
    </source>
</reference>
<dbReference type="AlphaFoldDB" id="K0EZP2"/>
<keyword evidence="2" id="KW-1185">Reference proteome</keyword>
<dbReference type="HOGENOM" id="CLU_2684176_0_0_11"/>
<dbReference type="EMBL" id="CP003876">
    <property type="protein sequence ID" value="AFU02962.1"/>
    <property type="molecule type" value="Genomic_DNA"/>
</dbReference>
<proteinExistence type="predicted"/>
<dbReference type="STRING" id="1133849.O3I_025055"/>
<dbReference type="RefSeq" id="WP_014985817.1">
    <property type="nucleotide sequence ID" value="NC_018681.1"/>
</dbReference>
<evidence type="ECO:0000313" key="1">
    <source>
        <dbReference type="EMBL" id="AFU02962.1"/>
    </source>
</evidence>
<gene>
    <name evidence="1" type="ORF">O3I_025055</name>
</gene>
<protein>
    <submittedName>
        <fullName evidence="1">Uncharacterized protein</fullName>
    </submittedName>
</protein>
<dbReference type="KEGG" id="nbr:O3I_025055"/>
<dbReference type="Proteomes" id="UP000006304">
    <property type="component" value="Chromosome"/>
</dbReference>
<sequence>MLAGASGIAVADPDGTGAYVECAYSLPDGRTDTWDLFVRSGGTLEQSAPEAKETIYRYIEKEGGTVIRCDVDRV</sequence>
<name>K0EZP2_NOCB7</name>